<sequence>MKILVACEESQAVTIELRKLGHEAYSCDIEPCSGGHPEWHLQKDVTPLLKQHWDMIIAFPPCTHLAVSGAAWFEQKRKDGRQQEGIEFFMMFANADCERIAIENPVGIMSSVYKKPSQIVQPYEYGHMEQKKTCLWLKGLPLLQPTNNVYDQMMELPKNKRERLHYLPPSPERAKLRSKTFPGIAKAMAEQWAGVVQ</sequence>
<dbReference type="EMBL" id="QOHO01000147">
    <property type="protein sequence ID" value="RFZ75563.1"/>
    <property type="molecule type" value="Genomic_DNA"/>
</dbReference>
<dbReference type="OrthoDB" id="9134166at2"/>
<organism evidence="1 2">
    <name type="scientific">Lacrimispora amygdalina</name>
    <dbReference type="NCBI Taxonomy" id="253257"/>
    <lineage>
        <taxon>Bacteria</taxon>
        <taxon>Bacillati</taxon>
        <taxon>Bacillota</taxon>
        <taxon>Clostridia</taxon>
        <taxon>Lachnospirales</taxon>
        <taxon>Lachnospiraceae</taxon>
        <taxon>Lacrimispora</taxon>
    </lineage>
</organism>
<dbReference type="AlphaFoldDB" id="A0A3E2N3L0"/>
<dbReference type="RefSeq" id="WP_117420239.1">
    <property type="nucleotide sequence ID" value="NZ_QOHO01000147.1"/>
</dbReference>
<comment type="caution">
    <text evidence="1">The sequence shown here is derived from an EMBL/GenBank/DDBJ whole genome shotgun (WGS) entry which is preliminary data.</text>
</comment>
<protein>
    <recommendedName>
        <fullName evidence="3">DNA cytosine methyltransferase</fullName>
    </recommendedName>
</protein>
<evidence type="ECO:0000313" key="1">
    <source>
        <dbReference type="EMBL" id="RFZ75563.1"/>
    </source>
</evidence>
<dbReference type="Proteomes" id="UP000260680">
    <property type="component" value="Unassembled WGS sequence"/>
</dbReference>
<evidence type="ECO:0000313" key="2">
    <source>
        <dbReference type="Proteomes" id="UP000260680"/>
    </source>
</evidence>
<evidence type="ECO:0008006" key="3">
    <source>
        <dbReference type="Google" id="ProtNLM"/>
    </source>
</evidence>
<reference evidence="1 2" key="1">
    <citation type="submission" date="2018-07" db="EMBL/GenBank/DDBJ databases">
        <title>New species, Clostridium PI-S10-A1B.</title>
        <authorList>
            <person name="Krishna G."/>
            <person name="Summeta K."/>
            <person name="Shikha S."/>
            <person name="Prabhu P.B."/>
            <person name="Suresh K."/>
        </authorList>
    </citation>
    <scope>NUCLEOTIDE SEQUENCE [LARGE SCALE GENOMIC DNA]</scope>
    <source>
        <strain evidence="1 2">PI-S10-A1B</strain>
    </source>
</reference>
<gene>
    <name evidence="1" type="ORF">DS742_28280</name>
</gene>
<accession>A0A3E2N3L0</accession>
<name>A0A3E2N3L0_9FIRM</name>
<proteinExistence type="predicted"/>